<keyword evidence="2" id="KW-1185">Reference proteome</keyword>
<evidence type="ECO:0000313" key="2">
    <source>
        <dbReference type="Proteomes" id="UP001162131"/>
    </source>
</evidence>
<name>A0AAU9JAJ3_9CILI</name>
<reference evidence="1" key="1">
    <citation type="submission" date="2021-09" db="EMBL/GenBank/DDBJ databases">
        <authorList>
            <consortium name="AG Swart"/>
            <person name="Singh M."/>
            <person name="Singh A."/>
            <person name="Seah K."/>
            <person name="Emmerich C."/>
        </authorList>
    </citation>
    <scope>NUCLEOTIDE SEQUENCE</scope>
    <source>
        <strain evidence="1">ATCC30299</strain>
    </source>
</reference>
<gene>
    <name evidence="1" type="ORF">BSTOLATCC_MIC28587</name>
</gene>
<accession>A0AAU9JAJ3</accession>
<proteinExistence type="predicted"/>
<comment type="caution">
    <text evidence="1">The sequence shown here is derived from an EMBL/GenBank/DDBJ whole genome shotgun (WGS) entry which is preliminary data.</text>
</comment>
<evidence type="ECO:0000313" key="1">
    <source>
        <dbReference type="EMBL" id="CAG9321302.1"/>
    </source>
</evidence>
<sequence>MKITEETLDFSKNDMVSCPRENKQDFVKRKESKIAYNEPYAPINNPADPYYFKPIHISLQESLINLTESDIKIFMENFSWIKKLYNSGMEFNKISISALADTMKKLEPNSVCFLLIRELLGCLDLFSSEDAFEIMRIICIETCENPAWAHQFLASLKTIFIANVYKGTKFAGKEKKIANREVVNGNSLQAVLHANYVIASTFYNYQEEISILNDQLKERNDQELLAATAQYRKIPKV</sequence>
<protein>
    <submittedName>
        <fullName evidence="1">Uncharacterized protein</fullName>
    </submittedName>
</protein>
<dbReference type="EMBL" id="CAJZBQ010000028">
    <property type="protein sequence ID" value="CAG9321302.1"/>
    <property type="molecule type" value="Genomic_DNA"/>
</dbReference>
<organism evidence="1 2">
    <name type="scientific">Blepharisma stoltei</name>
    <dbReference type="NCBI Taxonomy" id="1481888"/>
    <lineage>
        <taxon>Eukaryota</taxon>
        <taxon>Sar</taxon>
        <taxon>Alveolata</taxon>
        <taxon>Ciliophora</taxon>
        <taxon>Postciliodesmatophora</taxon>
        <taxon>Heterotrichea</taxon>
        <taxon>Heterotrichida</taxon>
        <taxon>Blepharismidae</taxon>
        <taxon>Blepharisma</taxon>
    </lineage>
</organism>
<dbReference type="Proteomes" id="UP001162131">
    <property type="component" value="Unassembled WGS sequence"/>
</dbReference>
<dbReference type="AlphaFoldDB" id="A0AAU9JAJ3"/>